<sequence>MPPSPHGTAGTDDLDAAEASEAEQLHRIEALPKEVGVLLIVAGMGGILLPGPVGSPFLILGGVVLWPDGFRRVEDWFVRRFPDLHRKSVRQIGRFLDDLDRRYPPAR</sequence>
<feature type="transmembrane region" description="Helical" evidence="1">
    <location>
        <begin position="37"/>
        <end position="66"/>
    </location>
</feature>
<keyword evidence="1" id="KW-1133">Transmembrane helix</keyword>
<proteinExistence type="predicted"/>
<dbReference type="Proteomes" id="UP000324233">
    <property type="component" value="Chromosome"/>
</dbReference>
<keyword evidence="3" id="KW-1185">Reference proteome</keyword>
<reference evidence="2 3" key="1">
    <citation type="submission" date="2019-08" db="EMBL/GenBank/DDBJ databases">
        <title>Deep-cultivation of Planctomycetes and their phenomic and genomic characterization uncovers novel biology.</title>
        <authorList>
            <person name="Wiegand S."/>
            <person name="Jogler M."/>
            <person name="Boedeker C."/>
            <person name="Pinto D."/>
            <person name="Vollmers J."/>
            <person name="Rivas-Marin E."/>
            <person name="Kohn T."/>
            <person name="Peeters S.H."/>
            <person name="Heuer A."/>
            <person name="Rast P."/>
            <person name="Oberbeckmann S."/>
            <person name="Bunk B."/>
            <person name="Jeske O."/>
            <person name="Meyerdierks A."/>
            <person name="Storesund J.E."/>
            <person name="Kallscheuer N."/>
            <person name="Luecker S."/>
            <person name="Lage O.M."/>
            <person name="Pohl T."/>
            <person name="Merkel B.J."/>
            <person name="Hornburger P."/>
            <person name="Mueller R.-W."/>
            <person name="Bruemmer F."/>
            <person name="Labrenz M."/>
            <person name="Spormann A.M."/>
            <person name="Op den Camp H."/>
            <person name="Overmann J."/>
            <person name="Amann R."/>
            <person name="Jetten M.S.M."/>
            <person name="Mascher T."/>
            <person name="Medema M.H."/>
            <person name="Devos D.P."/>
            <person name="Kaster A.-K."/>
            <person name="Ovreas L."/>
            <person name="Rohde M."/>
            <person name="Galperin M.Y."/>
            <person name="Jogler C."/>
        </authorList>
    </citation>
    <scope>NUCLEOTIDE SEQUENCE [LARGE SCALE GENOMIC DNA]</scope>
    <source>
        <strain evidence="2 3">OJF2</strain>
    </source>
</reference>
<keyword evidence="1" id="KW-0472">Membrane</keyword>
<dbReference type="EMBL" id="CP042997">
    <property type="protein sequence ID" value="QEH32375.1"/>
    <property type="molecule type" value="Genomic_DNA"/>
</dbReference>
<organism evidence="2 3">
    <name type="scientific">Aquisphaera giovannonii</name>
    <dbReference type="NCBI Taxonomy" id="406548"/>
    <lineage>
        <taxon>Bacteria</taxon>
        <taxon>Pseudomonadati</taxon>
        <taxon>Planctomycetota</taxon>
        <taxon>Planctomycetia</taxon>
        <taxon>Isosphaerales</taxon>
        <taxon>Isosphaeraceae</taxon>
        <taxon>Aquisphaera</taxon>
    </lineage>
</organism>
<name>A0A5B9VX68_9BACT</name>
<evidence type="ECO:0000313" key="3">
    <source>
        <dbReference type="Proteomes" id="UP000324233"/>
    </source>
</evidence>
<protein>
    <recommendedName>
        <fullName evidence="4">Transmembrane protein (PGPGW)</fullName>
    </recommendedName>
</protein>
<evidence type="ECO:0008006" key="4">
    <source>
        <dbReference type="Google" id="ProtNLM"/>
    </source>
</evidence>
<dbReference type="RefSeq" id="WP_148591509.1">
    <property type="nucleotide sequence ID" value="NZ_CP042997.1"/>
</dbReference>
<dbReference type="OrthoDB" id="5569757at2"/>
<evidence type="ECO:0000256" key="1">
    <source>
        <dbReference type="SAM" id="Phobius"/>
    </source>
</evidence>
<dbReference type="AlphaFoldDB" id="A0A5B9VX68"/>
<evidence type="ECO:0000313" key="2">
    <source>
        <dbReference type="EMBL" id="QEH32375.1"/>
    </source>
</evidence>
<gene>
    <name evidence="2" type="ORF">OJF2_08450</name>
</gene>
<keyword evidence="1" id="KW-0812">Transmembrane</keyword>
<accession>A0A5B9VX68</accession>
<dbReference type="KEGG" id="agv:OJF2_08450"/>